<sequence length="121" mass="13689">MLYSPSSLTQPDSVRHDRVQILVNDLQALEKATRNTHNQWIKTASQTSGEDLVNFFALSDDDLRLSLLTLVYRAAPPTKGSSTTFSLSCIKAAETALRRHHDVIDVIRKNGSIYFAKYIHW</sequence>
<proteinExistence type="predicted"/>
<organism evidence="1 2">
    <name type="scientific">Aspergillus fumigatus</name>
    <name type="common">Neosartorya fumigata</name>
    <dbReference type="NCBI Taxonomy" id="746128"/>
    <lineage>
        <taxon>Eukaryota</taxon>
        <taxon>Fungi</taxon>
        <taxon>Dikarya</taxon>
        <taxon>Ascomycota</taxon>
        <taxon>Pezizomycotina</taxon>
        <taxon>Eurotiomycetes</taxon>
        <taxon>Eurotiomycetidae</taxon>
        <taxon>Eurotiales</taxon>
        <taxon>Aspergillaceae</taxon>
        <taxon>Aspergillus</taxon>
        <taxon>Aspergillus subgen. Fumigati</taxon>
    </lineage>
</organism>
<evidence type="ECO:0000313" key="1">
    <source>
        <dbReference type="EMBL" id="KAH1893877.1"/>
    </source>
</evidence>
<dbReference type="EMBL" id="JAIBSC010000169">
    <property type="protein sequence ID" value="KAH1893877.1"/>
    <property type="molecule type" value="Genomic_DNA"/>
</dbReference>
<comment type="caution">
    <text evidence="1">The sequence shown here is derived from an EMBL/GenBank/DDBJ whole genome shotgun (WGS) entry which is preliminary data.</text>
</comment>
<gene>
    <name evidence="1" type="ORF">KXV57_002729</name>
</gene>
<dbReference type="AlphaFoldDB" id="A0A229XBZ0"/>
<evidence type="ECO:0000313" key="2">
    <source>
        <dbReference type="Proteomes" id="UP000813423"/>
    </source>
</evidence>
<protein>
    <submittedName>
        <fullName evidence="1">Uncharacterized protein</fullName>
    </submittedName>
</protein>
<name>A0A229XBZ0_ASPFM</name>
<dbReference type="Proteomes" id="UP000813423">
    <property type="component" value="Unassembled WGS sequence"/>
</dbReference>
<reference evidence="1" key="1">
    <citation type="submission" date="2021-08" db="EMBL/GenBank/DDBJ databases">
        <title>Global Aspergillus fumigatus from environmental and clinical sources.</title>
        <authorList>
            <person name="Barber A."/>
            <person name="Sae-Ong T."/>
        </authorList>
    </citation>
    <scope>NUCLEOTIDE SEQUENCE</scope>
    <source>
        <strain evidence="1">NRZ-2016-071</strain>
    </source>
</reference>
<accession>A0A229XBZ0</accession>